<dbReference type="AlphaFoldDB" id="A0A917EUV7"/>
<evidence type="ECO:0000256" key="3">
    <source>
        <dbReference type="ARBA" id="ARBA00022691"/>
    </source>
</evidence>
<dbReference type="PANTHER" id="PTHR30557:SF1">
    <property type="entry name" value="PHOSPHOMETHYLPYRIMIDINE SYNTHASE, CHLOROPLASTIC"/>
    <property type="match status" value="1"/>
</dbReference>
<keyword evidence="2" id="KW-0004">4Fe-4S</keyword>
<comment type="caution">
    <text evidence="9">The sequence shown here is derived from an EMBL/GenBank/DDBJ whole genome shotgun (WGS) entry which is preliminary data.</text>
</comment>
<dbReference type="GO" id="GO:0051539">
    <property type="term" value="F:4 iron, 4 sulfur cluster binding"/>
    <property type="evidence" value="ECO:0007669"/>
    <property type="project" value="UniProtKB-KW"/>
</dbReference>
<keyword evidence="8" id="KW-0456">Lyase</keyword>
<reference evidence="9 10" key="1">
    <citation type="journal article" date="2014" name="Int. J. Syst. Evol. Microbiol.">
        <title>Complete genome sequence of Corynebacterium casei LMG S-19264T (=DSM 44701T), isolated from a smear-ripened cheese.</title>
        <authorList>
            <consortium name="US DOE Joint Genome Institute (JGI-PGF)"/>
            <person name="Walter F."/>
            <person name="Albersmeier A."/>
            <person name="Kalinowski J."/>
            <person name="Ruckert C."/>
        </authorList>
    </citation>
    <scope>NUCLEOTIDE SEQUENCE [LARGE SCALE GENOMIC DNA]</scope>
    <source>
        <strain evidence="9 10">CGMCC 1.12976</strain>
    </source>
</reference>
<keyword evidence="3" id="KW-0949">S-adenosyl-L-methionine</keyword>
<dbReference type="PANTHER" id="PTHR30557">
    <property type="entry name" value="THIAMINE BIOSYNTHESIS PROTEIN THIC"/>
    <property type="match status" value="1"/>
</dbReference>
<dbReference type="GO" id="GO:0046872">
    <property type="term" value="F:metal ion binding"/>
    <property type="evidence" value="ECO:0007669"/>
    <property type="project" value="UniProtKB-KW"/>
</dbReference>
<gene>
    <name evidence="9" type="ORF">GCM10011399_06500</name>
</gene>
<proteinExistence type="predicted"/>
<evidence type="ECO:0000256" key="5">
    <source>
        <dbReference type="ARBA" id="ARBA00022833"/>
    </source>
</evidence>
<keyword evidence="4" id="KW-0479">Metal-binding</keyword>
<organism evidence="9 10">
    <name type="scientific">Subtercola lobariae</name>
    <dbReference type="NCBI Taxonomy" id="1588641"/>
    <lineage>
        <taxon>Bacteria</taxon>
        <taxon>Bacillati</taxon>
        <taxon>Actinomycetota</taxon>
        <taxon>Actinomycetes</taxon>
        <taxon>Micrococcales</taxon>
        <taxon>Microbacteriaceae</taxon>
        <taxon>Subtercola</taxon>
    </lineage>
</organism>
<dbReference type="EMBL" id="BMGP01000001">
    <property type="protein sequence ID" value="GGF15400.1"/>
    <property type="molecule type" value="Genomic_DNA"/>
</dbReference>
<sequence>MIRDLISGAGTDNAYQRIMPALASMAKAKDVVLSIGASFRSANIFDSFDQTQQEEIRSQITLADGLVAEGVMVIIESPGHAAPRSIQELSKVLAETGHPIMPLGPIPTDTAIGQDHISAAIGSALMGLANAAHMLAAVTREEHTGGVPSVESTVEAVEAARVSAHVIDLGLLLATEDDLEVASARAAAKTCVVDRGKAGCSRCADACPLIVDPRNL</sequence>
<evidence type="ECO:0000256" key="6">
    <source>
        <dbReference type="ARBA" id="ARBA00023004"/>
    </source>
</evidence>
<keyword evidence="7" id="KW-0411">Iron-sulfur</keyword>
<comment type="cofactor">
    <cofactor evidence="1">
        <name>[4Fe-4S] cluster</name>
        <dbReference type="ChEBI" id="CHEBI:49883"/>
    </cofactor>
</comment>
<dbReference type="InterPro" id="IPR038521">
    <property type="entry name" value="ThiC/Bza_core_dom"/>
</dbReference>
<dbReference type="GO" id="GO:0016829">
    <property type="term" value="F:lyase activity"/>
    <property type="evidence" value="ECO:0007669"/>
    <property type="project" value="UniProtKB-KW"/>
</dbReference>
<evidence type="ECO:0000256" key="1">
    <source>
        <dbReference type="ARBA" id="ARBA00001966"/>
    </source>
</evidence>
<evidence type="ECO:0000256" key="8">
    <source>
        <dbReference type="ARBA" id="ARBA00023239"/>
    </source>
</evidence>
<keyword evidence="5" id="KW-0862">Zinc</keyword>
<evidence type="ECO:0000256" key="7">
    <source>
        <dbReference type="ARBA" id="ARBA00023014"/>
    </source>
</evidence>
<dbReference type="Gene3D" id="3.20.20.540">
    <property type="entry name" value="Radical SAM ThiC family, central domain"/>
    <property type="match status" value="1"/>
</dbReference>
<evidence type="ECO:0000313" key="10">
    <source>
        <dbReference type="Proteomes" id="UP000598775"/>
    </source>
</evidence>
<dbReference type="GO" id="GO:0009228">
    <property type="term" value="P:thiamine biosynthetic process"/>
    <property type="evidence" value="ECO:0007669"/>
    <property type="project" value="InterPro"/>
</dbReference>
<evidence type="ECO:0000313" key="9">
    <source>
        <dbReference type="EMBL" id="GGF15400.1"/>
    </source>
</evidence>
<accession>A0A917EUV7</accession>
<evidence type="ECO:0000256" key="4">
    <source>
        <dbReference type="ARBA" id="ARBA00022723"/>
    </source>
</evidence>
<keyword evidence="10" id="KW-1185">Reference proteome</keyword>
<evidence type="ECO:0000256" key="2">
    <source>
        <dbReference type="ARBA" id="ARBA00022485"/>
    </source>
</evidence>
<dbReference type="Pfam" id="PF01964">
    <property type="entry name" value="ThiC_Rad_SAM"/>
    <property type="match status" value="1"/>
</dbReference>
<protein>
    <submittedName>
        <fullName evidence="9">Uncharacterized protein</fullName>
    </submittedName>
</protein>
<keyword evidence="6" id="KW-0408">Iron</keyword>
<dbReference type="Proteomes" id="UP000598775">
    <property type="component" value="Unassembled WGS sequence"/>
</dbReference>
<dbReference type="InterPro" id="IPR002817">
    <property type="entry name" value="ThiC/BzaA/B"/>
</dbReference>
<name>A0A917EUV7_9MICO</name>